<evidence type="ECO:0000256" key="5">
    <source>
        <dbReference type="ARBA" id="ARBA00023033"/>
    </source>
</evidence>
<name>A0AAN6VA33_9PEZI</name>
<protein>
    <recommendedName>
        <fullName evidence="7">FAD-binding domain-containing protein</fullName>
    </recommendedName>
</protein>
<comment type="similarity">
    <text evidence="1">Belongs to the paxM FAD-dependent monooxygenase family.</text>
</comment>
<dbReference type="PANTHER" id="PTHR13789:SF261">
    <property type="entry name" value="HYDROXYLASE, PUTATIVE (AFU_ORTHOLOGUE AFUA_7G00590)-RELATED"/>
    <property type="match status" value="1"/>
</dbReference>
<dbReference type="GeneID" id="87815627"/>
<evidence type="ECO:0000256" key="1">
    <source>
        <dbReference type="ARBA" id="ARBA00007992"/>
    </source>
</evidence>
<organism evidence="8 9">
    <name type="scientific">Dichotomopilus funicola</name>
    <dbReference type="NCBI Taxonomy" id="1934379"/>
    <lineage>
        <taxon>Eukaryota</taxon>
        <taxon>Fungi</taxon>
        <taxon>Dikarya</taxon>
        <taxon>Ascomycota</taxon>
        <taxon>Pezizomycotina</taxon>
        <taxon>Sordariomycetes</taxon>
        <taxon>Sordariomycetidae</taxon>
        <taxon>Sordariales</taxon>
        <taxon>Chaetomiaceae</taxon>
        <taxon>Dichotomopilus</taxon>
    </lineage>
</organism>
<dbReference type="Gene3D" id="3.50.50.60">
    <property type="entry name" value="FAD/NAD(P)-binding domain"/>
    <property type="match status" value="1"/>
</dbReference>
<evidence type="ECO:0000256" key="3">
    <source>
        <dbReference type="ARBA" id="ARBA00022827"/>
    </source>
</evidence>
<dbReference type="SUPFAM" id="SSF51905">
    <property type="entry name" value="FAD/NAD(P)-binding domain"/>
    <property type="match status" value="1"/>
</dbReference>
<reference evidence="8" key="1">
    <citation type="journal article" date="2023" name="Mol. Phylogenet. Evol.">
        <title>Genome-scale phylogeny and comparative genomics of the fungal order Sordariales.</title>
        <authorList>
            <person name="Hensen N."/>
            <person name="Bonometti L."/>
            <person name="Westerberg I."/>
            <person name="Brannstrom I.O."/>
            <person name="Guillou S."/>
            <person name="Cros-Aarteil S."/>
            <person name="Calhoun S."/>
            <person name="Haridas S."/>
            <person name="Kuo A."/>
            <person name="Mondo S."/>
            <person name="Pangilinan J."/>
            <person name="Riley R."/>
            <person name="LaButti K."/>
            <person name="Andreopoulos B."/>
            <person name="Lipzen A."/>
            <person name="Chen C."/>
            <person name="Yan M."/>
            <person name="Daum C."/>
            <person name="Ng V."/>
            <person name="Clum A."/>
            <person name="Steindorff A."/>
            <person name="Ohm R.A."/>
            <person name="Martin F."/>
            <person name="Silar P."/>
            <person name="Natvig D.O."/>
            <person name="Lalanne C."/>
            <person name="Gautier V."/>
            <person name="Ament-Velasquez S.L."/>
            <person name="Kruys A."/>
            <person name="Hutchinson M.I."/>
            <person name="Powell A.J."/>
            <person name="Barry K."/>
            <person name="Miller A.N."/>
            <person name="Grigoriev I.V."/>
            <person name="Debuchy R."/>
            <person name="Gladieux P."/>
            <person name="Hiltunen Thoren M."/>
            <person name="Johannesson H."/>
        </authorList>
    </citation>
    <scope>NUCLEOTIDE SEQUENCE</scope>
    <source>
        <strain evidence="8">CBS 141.50</strain>
    </source>
</reference>
<keyword evidence="6" id="KW-1133">Transmembrane helix</keyword>
<keyword evidence="9" id="KW-1185">Reference proteome</keyword>
<dbReference type="InterPro" id="IPR050493">
    <property type="entry name" value="FAD-dep_Monooxygenase_BioMet"/>
</dbReference>
<evidence type="ECO:0000256" key="2">
    <source>
        <dbReference type="ARBA" id="ARBA00022630"/>
    </source>
</evidence>
<evidence type="ECO:0000256" key="6">
    <source>
        <dbReference type="SAM" id="Phobius"/>
    </source>
</evidence>
<dbReference type="InterPro" id="IPR036188">
    <property type="entry name" value="FAD/NAD-bd_sf"/>
</dbReference>
<feature type="domain" description="FAD-binding" evidence="7">
    <location>
        <begin position="14"/>
        <end position="371"/>
    </location>
</feature>
<dbReference type="GO" id="GO:0004497">
    <property type="term" value="F:monooxygenase activity"/>
    <property type="evidence" value="ECO:0007669"/>
    <property type="project" value="UniProtKB-KW"/>
</dbReference>
<dbReference type="PRINTS" id="PR00420">
    <property type="entry name" value="RNGMNOXGNASE"/>
</dbReference>
<dbReference type="SUPFAM" id="SSF54373">
    <property type="entry name" value="FAD-linked reductases, C-terminal domain"/>
    <property type="match status" value="1"/>
</dbReference>
<sequence length="428" mass="47235">MKDNYDHEPGPSLAVLIVGAGIGGLSAAIALRRRGHCVLVLDRADLSSTGMVGAAIHLCPNITGILPHWGVDMQNLGASHVSRYLARSYDGRTIQDLNLAAEHSARWSNPWLMVHRAALHKELRRVATAEEGEGVPVVLEGNLNVVGVDPQKGMVMLEGGETVLADVIVGADGIYSKTRDAVSALPLFRSGKAAFRFMIPRLAAVSDPETAPLANPDDTFSLWLANDRRVVMYPCHNNEWLNFVCVHPDTESHTTLSDEWNKETTLENVIQVFHTFEPRLLALFRKVDPATLKVWQLLDMDVLPSWTIGKLALLGDAAHPCLPYHAQGGAQAIEDAAALAAVLPRDATKLDEVSERLKLYESIRFERARRIQHYSRLAGQDRGGKKKAEKFDALQFKEYNFNHNEMGHAAAAYAEWLKERQEKCGTSS</sequence>
<dbReference type="InterPro" id="IPR002938">
    <property type="entry name" value="FAD-bd"/>
</dbReference>
<keyword evidence="2" id="KW-0285">Flavoprotein</keyword>
<evidence type="ECO:0000259" key="7">
    <source>
        <dbReference type="Pfam" id="PF01494"/>
    </source>
</evidence>
<keyword evidence="3" id="KW-0274">FAD</keyword>
<keyword evidence="5" id="KW-0503">Monooxygenase</keyword>
<dbReference type="RefSeq" id="XP_062641004.1">
    <property type="nucleotide sequence ID" value="XM_062779014.1"/>
</dbReference>
<dbReference type="PANTHER" id="PTHR13789">
    <property type="entry name" value="MONOOXYGENASE"/>
    <property type="match status" value="1"/>
</dbReference>
<accession>A0AAN6VA33</accession>
<dbReference type="Proteomes" id="UP001302676">
    <property type="component" value="Unassembled WGS sequence"/>
</dbReference>
<comment type="caution">
    <text evidence="8">The sequence shown here is derived from an EMBL/GenBank/DDBJ whole genome shotgun (WGS) entry which is preliminary data.</text>
</comment>
<keyword evidence="6" id="KW-0812">Transmembrane</keyword>
<evidence type="ECO:0000313" key="9">
    <source>
        <dbReference type="Proteomes" id="UP001302676"/>
    </source>
</evidence>
<feature type="transmembrane region" description="Helical" evidence="6">
    <location>
        <begin position="12"/>
        <end position="31"/>
    </location>
</feature>
<dbReference type="AlphaFoldDB" id="A0AAN6VA33"/>
<dbReference type="GO" id="GO:0071949">
    <property type="term" value="F:FAD binding"/>
    <property type="evidence" value="ECO:0007669"/>
    <property type="project" value="InterPro"/>
</dbReference>
<proteinExistence type="inferred from homology"/>
<dbReference type="Pfam" id="PF01494">
    <property type="entry name" value="FAD_binding_3"/>
    <property type="match status" value="1"/>
</dbReference>
<keyword evidence="4" id="KW-0560">Oxidoreductase</keyword>
<evidence type="ECO:0000313" key="8">
    <source>
        <dbReference type="EMBL" id="KAK4147633.1"/>
    </source>
</evidence>
<dbReference type="EMBL" id="MU853555">
    <property type="protein sequence ID" value="KAK4147633.1"/>
    <property type="molecule type" value="Genomic_DNA"/>
</dbReference>
<keyword evidence="6" id="KW-0472">Membrane</keyword>
<reference evidence="8" key="2">
    <citation type="submission" date="2023-05" db="EMBL/GenBank/DDBJ databases">
        <authorList>
            <consortium name="Lawrence Berkeley National Laboratory"/>
            <person name="Steindorff A."/>
            <person name="Hensen N."/>
            <person name="Bonometti L."/>
            <person name="Westerberg I."/>
            <person name="Brannstrom I.O."/>
            <person name="Guillou S."/>
            <person name="Cros-Aarteil S."/>
            <person name="Calhoun S."/>
            <person name="Haridas S."/>
            <person name="Kuo A."/>
            <person name="Mondo S."/>
            <person name="Pangilinan J."/>
            <person name="Riley R."/>
            <person name="Labutti K."/>
            <person name="Andreopoulos B."/>
            <person name="Lipzen A."/>
            <person name="Chen C."/>
            <person name="Yanf M."/>
            <person name="Daum C."/>
            <person name="Ng V."/>
            <person name="Clum A."/>
            <person name="Ohm R."/>
            <person name="Martin F."/>
            <person name="Silar P."/>
            <person name="Natvig D."/>
            <person name="Lalanne C."/>
            <person name="Gautier V."/>
            <person name="Ament-Velasquez S.L."/>
            <person name="Kruys A."/>
            <person name="Hutchinson M.I."/>
            <person name="Powell A.J."/>
            <person name="Barry K."/>
            <person name="Miller A.N."/>
            <person name="Grigoriev I.V."/>
            <person name="Debuchy R."/>
            <person name="Gladieux P."/>
            <person name="Thoren M.H."/>
            <person name="Johannesson H."/>
        </authorList>
    </citation>
    <scope>NUCLEOTIDE SEQUENCE</scope>
    <source>
        <strain evidence="8">CBS 141.50</strain>
    </source>
</reference>
<evidence type="ECO:0000256" key="4">
    <source>
        <dbReference type="ARBA" id="ARBA00023002"/>
    </source>
</evidence>
<gene>
    <name evidence="8" type="ORF">C8A04DRAFT_24180</name>
</gene>